<reference evidence="1 2" key="1">
    <citation type="submission" date="2021-06" db="EMBL/GenBank/DDBJ databases">
        <title>Caerostris extrusa draft genome.</title>
        <authorList>
            <person name="Kono N."/>
            <person name="Arakawa K."/>
        </authorList>
    </citation>
    <scope>NUCLEOTIDE SEQUENCE [LARGE SCALE GENOMIC DNA]</scope>
</reference>
<sequence>MQATAPHDCPSRAKLCLCAPAESNRSGCYFDRNYTANRTRVPLIRSTELVSLSDYGIATPRGSCVAKGLVIRHGFAGVSSRFYGARQFPGSAIGLGLRQDLSGADLLNVILVNSNGYLSSSFLFSKDSRFEYMVFI</sequence>
<proteinExistence type="predicted"/>
<dbReference type="EMBL" id="BPLR01001471">
    <property type="protein sequence ID" value="GIZ02532.1"/>
    <property type="molecule type" value="Genomic_DNA"/>
</dbReference>
<gene>
    <name evidence="1" type="ORF">CEXT_356761</name>
</gene>
<evidence type="ECO:0000313" key="1">
    <source>
        <dbReference type="EMBL" id="GIZ02532.1"/>
    </source>
</evidence>
<organism evidence="1 2">
    <name type="scientific">Caerostris extrusa</name>
    <name type="common">Bark spider</name>
    <name type="synonym">Caerostris bankana</name>
    <dbReference type="NCBI Taxonomy" id="172846"/>
    <lineage>
        <taxon>Eukaryota</taxon>
        <taxon>Metazoa</taxon>
        <taxon>Ecdysozoa</taxon>
        <taxon>Arthropoda</taxon>
        <taxon>Chelicerata</taxon>
        <taxon>Arachnida</taxon>
        <taxon>Araneae</taxon>
        <taxon>Araneomorphae</taxon>
        <taxon>Entelegynae</taxon>
        <taxon>Araneoidea</taxon>
        <taxon>Araneidae</taxon>
        <taxon>Caerostris</taxon>
    </lineage>
</organism>
<name>A0AAV4Y5K9_CAEEX</name>
<dbReference type="Proteomes" id="UP001054945">
    <property type="component" value="Unassembled WGS sequence"/>
</dbReference>
<protein>
    <submittedName>
        <fullName evidence="1">Uncharacterized protein</fullName>
    </submittedName>
</protein>
<keyword evidence="2" id="KW-1185">Reference proteome</keyword>
<comment type="caution">
    <text evidence="1">The sequence shown here is derived from an EMBL/GenBank/DDBJ whole genome shotgun (WGS) entry which is preliminary data.</text>
</comment>
<evidence type="ECO:0000313" key="2">
    <source>
        <dbReference type="Proteomes" id="UP001054945"/>
    </source>
</evidence>
<accession>A0AAV4Y5K9</accession>
<dbReference type="AlphaFoldDB" id="A0AAV4Y5K9"/>